<dbReference type="EC" id="4.3.1.19" evidence="12"/>
<evidence type="ECO:0000256" key="6">
    <source>
        <dbReference type="ARBA" id="ARBA00022605"/>
    </source>
</evidence>
<dbReference type="PANTHER" id="PTHR48078">
    <property type="entry name" value="THREONINE DEHYDRATASE, MITOCHONDRIAL-RELATED"/>
    <property type="match status" value="1"/>
</dbReference>
<keyword evidence="6 12" id="KW-0028">Amino-acid biosynthesis</keyword>
<accession>A0A976FIC5</accession>
<evidence type="ECO:0000256" key="5">
    <source>
        <dbReference type="ARBA" id="ARBA00011881"/>
    </source>
</evidence>
<dbReference type="GO" id="GO:0006565">
    <property type="term" value="P:L-serine catabolic process"/>
    <property type="evidence" value="ECO:0007669"/>
    <property type="project" value="TreeGrafter"/>
</dbReference>
<dbReference type="SUPFAM" id="SSF55021">
    <property type="entry name" value="ACT-like"/>
    <property type="match status" value="2"/>
</dbReference>
<keyword evidence="10 12" id="KW-0456">Lyase</keyword>
<gene>
    <name evidence="14" type="ORF">CCR75_000723</name>
</gene>
<dbReference type="Proteomes" id="UP000294530">
    <property type="component" value="Unassembled WGS sequence"/>
</dbReference>
<dbReference type="GO" id="GO:0006567">
    <property type="term" value="P:L-threonine catabolic process"/>
    <property type="evidence" value="ECO:0007669"/>
    <property type="project" value="TreeGrafter"/>
</dbReference>
<dbReference type="InterPro" id="IPR038110">
    <property type="entry name" value="TD_ACT-like_sf"/>
</dbReference>
<dbReference type="SUPFAM" id="SSF53686">
    <property type="entry name" value="Tryptophan synthase beta subunit-like PLP-dependent enzymes"/>
    <property type="match status" value="1"/>
</dbReference>
<comment type="catalytic activity">
    <reaction evidence="1 12">
        <text>L-threonine = 2-oxobutanoate + NH4(+)</text>
        <dbReference type="Rhea" id="RHEA:22108"/>
        <dbReference type="ChEBI" id="CHEBI:16763"/>
        <dbReference type="ChEBI" id="CHEBI:28938"/>
        <dbReference type="ChEBI" id="CHEBI:57926"/>
        <dbReference type="EC" id="4.3.1.19"/>
    </reaction>
</comment>
<dbReference type="InterPro" id="IPR005787">
    <property type="entry name" value="Thr_deHydtase_biosynth"/>
</dbReference>
<dbReference type="GO" id="GO:0030170">
    <property type="term" value="F:pyridoxal phosphate binding"/>
    <property type="evidence" value="ECO:0007669"/>
    <property type="project" value="InterPro"/>
</dbReference>
<comment type="cofactor">
    <cofactor evidence="2 12">
        <name>pyridoxal 5'-phosphate</name>
        <dbReference type="ChEBI" id="CHEBI:597326"/>
    </cofactor>
</comment>
<dbReference type="InterPro" id="IPR036052">
    <property type="entry name" value="TrpB-like_PALP_sf"/>
</dbReference>
<evidence type="ECO:0000256" key="1">
    <source>
        <dbReference type="ARBA" id="ARBA00001274"/>
    </source>
</evidence>
<dbReference type="PANTHER" id="PTHR48078:SF11">
    <property type="entry name" value="THREONINE DEHYDRATASE, MITOCHONDRIAL"/>
    <property type="match status" value="1"/>
</dbReference>
<dbReference type="NCBIfam" id="NF006674">
    <property type="entry name" value="PRK09224.1"/>
    <property type="match status" value="1"/>
</dbReference>
<dbReference type="CDD" id="cd01562">
    <property type="entry name" value="Thr-dehyd"/>
    <property type="match status" value="1"/>
</dbReference>
<dbReference type="InterPro" id="IPR001721">
    <property type="entry name" value="TD_ACT-like"/>
</dbReference>
<dbReference type="FunFam" id="3.40.50.1100:FF:000008">
    <property type="entry name" value="L-threonine dehydratase"/>
    <property type="match status" value="1"/>
</dbReference>
<dbReference type="KEGG" id="blac:94344500"/>
<dbReference type="GO" id="GO:0004794">
    <property type="term" value="F:threonine deaminase activity"/>
    <property type="evidence" value="ECO:0007669"/>
    <property type="project" value="UniProtKB-UniRule"/>
</dbReference>
<dbReference type="Gene3D" id="3.40.1020.10">
    <property type="entry name" value="Biosynthetic Threonine Deaminase, Domain 3"/>
    <property type="match status" value="1"/>
</dbReference>
<dbReference type="Gene3D" id="3.40.50.1100">
    <property type="match status" value="2"/>
</dbReference>
<dbReference type="GeneID" id="94344500"/>
<name>A0A976FIC5_BRELC</name>
<dbReference type="PROSITE" id="PS51672">
    <property type="entry name" value="ACT_LIKE"/>
    <property type="match status" value="2"/>
</dbReference>
<reference evidence="14 15" key="1">
    <citation type="journal article" date="2021" name="Genome Biol.">
        <title>AFLAP: assembly-free linkage analysis pipeline using k-mers from genome sequencing data.</title>
        <authorList>
            <person name="Fletcher K."/>
            <person name="Zhang L."/>
            <person name="Gil J."/>
            <person name="Han R."/>
            <person name="Cavanaugh K."/>
            <person name="Michelmore R."/>
        </authorList>
    </citation>
    <scope>NUCLEOTIDE SEQUENCE [LARGE SCALE GENOMIC DNA]</scope>
    <source>
        <strain evidence="14 15">SF5</strain>
    </source>
</reference>
<keyword evidence="8" id="KW-0677">Repeat</keyword>
<dbReference type="InterPro" id="IPR050147">
    <property type="entry name" value="Ser/Thr_Dehydratase"/>
</dbReference>
<comment type="subunit">
    <text evidence="5">Homotetramer.</text>
</comment>
<protein>
    <recommendedName>
        <fullName evidence="12">Threonine dehydratase</fullName>
        <ecNumber evidence="12">4.3.1.19</ecNumber>
    </recommendedName>
    <alternativeName>
        <fullName evidence="12">Threonine deaminase</fullName>
    </alternativeName>
</protein>
<organism evidence="14 15">
    <name type="scientific">Bremia lactucae</name>
    <name type="common">Lettuce downy mildew</name>
    <dbReference type="NCBI Taxonomy" id="4779"/>
    <lineage>
        <taxon>Eukaryota</taxon>
        <taxon>Sar</taxon>
        <taxon>Stramenopiles</taxon>
        <taxon>Oomycota</taxon>
        <taxon>Peronosporomycetes</taxon>
        <taxon>Peronosporales</taxon>
        <taxon>Peronosporaceae</taxon>
        <taxon>Bremia</taxon>
    </lineage>
</organism>
<dbReference type="CDD" id="cd04907">
    <property type="entry name" value="ACT_ThrD-I_2"/>
    <property type="match status" value="1"/>
</dbReference>
<dbReference type="InterPro" id="IPR045865">
    <property type="entry name" value="ACT-like_dom_sf"/>
</dbReference>
<dbReference type="RefSeq" id="XP_067816794.1">
    <property type="nucleotide sequence ID" value="XM_067958829.1"/>
</dbReference>
<evidence type="ECO:0000313" key="14">
    <source>
        <dbReference type="EMBL" id="TDH67295.1"/>
    </source>
</evidence>
<evidence type="ECO:0000313" key="15">
    <source>
        <dbReference type="Proteomes" id="UP000294530"/>
    </source>
</evidence>
<evidence type="ECO:0000256" key="12">
    <source>
        <dbReference type="RuleBase" id="RU362012"/>
    </source>
</evidence>
<evidence type="ECO:0000256" key="7">
    <source>
        <dbReference type="ARBA" id="ARBA00022624"/>
    </source>
</evidence>
<comment type="pathway">
    <text evidence="3 12">Amino-acid biosynthesis; L-isoleucine biosynthesis; 2-oxobutanoate from L-threonine: step 1/1.</text>
</comment>
<feature type="domain" description="ACT-like" evidence="13">
    <location>
        <begin position="349"/>
        <end position="428"/>
    </location>
</feature>
<evidence type="ECO:0000256" key="3">
    <source>
        <dbReference type="ARBA" id="ARBA00004810"/>
    </source>
</evidence>
<dbReference type="InterPro" id="IPR000634">
    <property type="entry name" value="Ser/Thr_deHydtase_PyrdxlP-BS"/>
</dbReference>
<comment type="similarity">
    <text evidence="4 12">Belongs to the serine/threonine dehydratase family.</text>
</comment>
<dbReference type="GO" id="GO:0009097">
    <property type="term" value="P:isoleucine biosynthetic process"/>
    <property type="evidence" value="ECO:0007669"/>
    <property type="project" value="UniProtKB-UniRule"/>
</dbReference>
<evidence type="ECO:0000256" key="9">
    <source>
        <dbReference type="ARBA" id="ARBA00022898"/>
    </source>
</evidence>
<dbReference type="PROSITE" id="PS00165">
    <property type="entry name" value="DEHYDRATASE_SER_THR"/>
    <property type="match status" value="1"/>
</dbReference>
<evidence type="ECO:0000256" key="4">
    <source>
        <dbReference type="ARBA" id="ARBA00010869"/>
    </source>
</evidence>
<dbReference type="Pfam" id="PF00585">
    <property type="entry name" value="Thr_dehydrat_C"/>
    <property type="match status" value="2"/>
</dbReference>
<evidence type="ECO:0000256" key="11">
    <source>
        <dbReference type="ARBA" id="ARBA00023304"/>
    </source>
</evidence>
<dbReference type="GO" id="GO:0003941">
    <property type="term" value="F:L-serine ammonia-lyase activity"/>
    <property type="evidence" value="ECO:0007669"/>
    <property type="project" value="TreeGrafter"/>
</dbReference>
<dbReference type="Pfam" id="PF00291">
    <property type="entry name" value="PALP"/>
    <property type="match status" value="1"/>
</dbReference>
<evidence type="ECO:0000256" key="8">
    <source>
        <dbReference type="ARBA" id="ARBA00022737"/>
    </source>
</evidence>
<proteinExistence type="inferred from homology"/>
<dbReference type="AlphaFoldDB" id="A0A976FIC5"/>
<keyword evidence="9 12" id="KW-0663">Pyridoxal phosphate</keyword>
<evidence type="ECO:0000259" key="13">
    <source>
        <dbReference type="PROSITE" id="PS51672"/>
    </source>
</evidence>
<evidence type="ECO:0000256" key="10">
    <source>
        <dbReference type="ARBA" id="ARBA00023239"/>
    </source>
</evidence>
<evidence type="ECO:0000256" key="2">
    <source>
        <dbReference type="ARBA" id="ARBA00001933"/>
    </source>
</evidence>
<keyword evidence="15" id="KW-1185">Reference proteome</keyword>
<dbReference type="NCBIfam" id="TIGR01124">
    <property type="entry name" value="ilvA_2Cterm"/>
    <property type="match status" value="1"/>
</dbReference>
<dbReference type="InterPro" id="IPR001926">
    <property type="entry name" value="TrpB-like_PALP"/>
</dbReference>
<sequence>MVLSVRVCTSVRRISMQSPPNYRRMILESRVYDVADQTRLQEAPALSRALQNRVLLKREDLQPVFSFKIRGAYNKMANMSKEEKAIGCVCCSAGNHAQGVAISASKLGIYAKIVMPLSTPDIKVDAVRHHGGKFVDIVLHGKSFDDAAAEARRLVEQEKLTSVLPFDDPYVIAGQGTIGMEILQQTSGFGDNLDAIFVCTGGGGMLAGIAAWVKQIRPSVKVIGVEAADAAGMTASLQAGKVVELDHIGLFADGAAVKKVGTETFRVCSEYVDEMVTVSTDEICAAIKAGFNDTRAILEPAGVLSIAGMTQYAKTRGISGCLFVAVTSGANMDFARLRFVSERADSHERLLAIEIDEKPGAFLSLNRRLDAVGVRITEFSYRYDNSEKARVHLSFHSPSADHADAAILELQKDESKSSRGYHVLDLSENELAKVHTRHLAGGRVRGGVENERLYRFEFPDHPRALTSFLEALQTTWNISLFHYRNHGADIGRVLVGFQVSMENSDHFLTFLNQVAYVFHEETDNQMYQEFML</sequence>
<keyword evidence="7 12" id="KW-0412">Isoleucine biosynthesis</keyword>
<comment type="caution">
    <text evidence="14">The sequence shown here is derived from an EMBL/GenBank/DDBJ whole genome shotgun (WGS) entry which is preliminary data.</text>
</comment>
<keyword evidence="11 12" id="KW-0100">Branched-chain amino acid biosynthesis</keyword>
<dbReference type="EMBL" id="SHOA02000013">
    <property type="protein sequence ID" value="TDH67295.1"/>
    <property type="molecule type" value="Genomic_DNA"/>
</dbReference>
<feature type="domain" description="ACT-like" evidence="13">
    <location>
        <begin position="452"/>
        <end position="523"/>
    </location>
</feature>
<dbReference type="FunFam" id="3.40.1020.10:FF:000001">
    <property type="entry name" value="L-threonine dehydratase"/>
    <property type="match status" value="1"/>
</dbReference>
<dbReference type="OrthoDB" id="4418812at2759"/>